<proteinExistence type="predicted"/>
<dbReference type="AlphaFoldDB" id="A0A4D9DL57"/>
<keyword evidence="3" id="KW-1185">Reference proteome</keyword>
<name>A0A4D9DL57_9SAUR</name>
<protein>
    <submittedName>
        <fullName evidence="2">NF-kappa-B inhibitor-like protein 1</fullName>
    </submittedName>
</protein>
<sequence>MTYFLKHREDLKVVMKITDDERLVSYVADRVQRLSGELQRYDTELVLYVLQNLQNELEDEENLSDQMKENITTLKKNIAQLLADSQT</sequence>
<keyword evidence="1" id="KW-0175">Coiled coil</keyword>
<gene>
    <name evidence="2" type="ORF">DR999_PMT22543</name>
</gene>
<comment type="caution">
    <text evidence="2">The sequence shown here is derived from an EMBL/GenBank/DDBJ whole genome shotgun (WGS) entry which is preliminary data.</text>
</comment>
<organism evidence="2 3">
    <name type="scientific">Platysternon megacephalum</name>
    <name type="common">big-headed turtle</name>
    <dbReference type="NCBI Taxonomy" id="55544"/>
    <lineage>
        <taxon>Eukaryota</taxon>
        <taxon>Metazoa</taxon>
        <taxon>Chordata</taxon>
        <taxon>Craniata</taxon>
        <taxon>Vertebrata</taxon>
        <taxon>Euteleostomi</taxon>
        <taxon>Archelosauria</taxon>
        <taxon>Testudinata</taxon>
        <taxon>Testudines</taxon>
        <taxon>Cryptodira</taxon>
        <taxon>Durocryptodira</taxon>
        <taxon>Testudinoidea</taxon>
        <taxon>Platysternidae</taxon>
        <taxon>Platysternon</taxon>
    </lineage>
</organism>
<accession>A0A4D9DL57</accession>
<evidence type="ECO:0000313" key="3">
    <source>
        <dbReference type="Proteomes" id="UP000297703"/>
    </source>
</evidence>
<feature type="coiled-coil region" evidence="1">
    <location>
        <begin position="50"/>
        <end position="84"/>
    </location>
</feature>
<evidence type="ECO:0000313" key="2">
    <source>
        <dbReference type="EMBL" id="TFJ95772.1"/>
    </source>
</evidence>
<dbReference type="OrthoDB" id="120976at2759"/>
<reference evidence="2 3" key="2">
    <citation type="submission" date="2019-04" db="EMBL/GenBank/DDBJ databases">
        <title>The genome sequence of big-headed turtle.</title>
        <authorList>
            <person name="Gong S."/>
        </authorList>
    </citation>
    <scope>NUCLEOTIDE SEQUENCE [LARGE SCALE GENOMIC DNA]</scope>
    <source>
        <strain evidence="2">DO16091913</strain>
        <tissue evidence="2">Muscle</tissue>
    </source>
</reference>
<reference evidence="2 3" key="1">
    <citation type="submission" date="2019-04" db="EMBL/GenBank/DDBJ databases">
        <title>Draft genome of the big-headed turtle Platysternon megacephalum.</title>
        <authorList>
            <person name="Gong S."/>
        </authorList>
    </citation>
    <scope>NUCLEOTIDE SEQUENCE [LARGE SCALE GENOMIC DNA]</scope>
    <source>
        <strain evidence="2">DO16091913</strain>
        <tissue evidence="2">Muscle</tissue>
    </source>
</reference>
<evidence type="ECO:0000256" key="1">
    <source>
        <dbReference type="SAM" id="Coils"/>
    </source>
</evidence>
<dbReference type="Proteomes" id="UP000297703">
    <property type="component" value="Unassembled WGS sequence"/>
</dbReference>
<dbReference type="EMBL" id="QXTE01001448">
    <property type="protein sequence ID" value="TFJ95772.1"/>
    <property type="molecule type" value="Genomic_DNA"/>
</dbReference>